<keyword evidence="1" id="KW-0378">Hydrolase</keyword>
<organism evidence="3 4">
    <name type="scientific">Trichormus variabilis NIES-23</name>
    <dbReference type="NCBI Taxonomy" id="1973479"/>
    <lineage>
        <taxon>Bacteria</taxon>
        <taxon>Bacillati</taxon>
        <taxon>Cyanobacteriota</taxon>
        <taxon>Cyanophyceae</taxon>
        <taxon>Nostocales</taxon>
        <taxon>Nostocaceae</taxon>
        <taxon>Trichormus</taxon>
    </lineage>
</organism>
<keyword evidence="2" id="KW-0732">Signal</keyword>
<protein>
    <recommendedName>
        <fullName evidence="5">GDSL family lipase</fullName>
    </recommendedName>
</protein>
<accession>A0A1Z4KJV7</accession>
<feature type="signal peptide" evidence="2">
    <location>
        <begin position="1"/>
        <end position="23"/>
    </location>
</feature>
<dbReference type="PANTHER" id="PTHR45648:SF22">
    <property type="entry name" value="GDSL LIPASE_ACYLHYDROLASE FAMILY PROTEIN (AFU_ORTHOLOGUE AFUA_4G14700)"/>
    <property type="match status" value="1"/>
</dbReference>
<reference evidence="3 4" key="1">
    <citation type="submission" date="2017-06" db="EMBL/GenBank/DDBJ databases">
        <title>Genome sequencing of cyanobaciteial culture collection at National Institute for Environmental Studies (NIES).</title>
        <authorList>
            <person name="Hirose Y."/>
            <person name="Shimura Y."/>
            <person name="Fujisawa T."/>
            <person name="Nakamura Y."/>
            <person name="Kawachi M."/>
        </authorList>
    </citation>
    <scope>NUCLEOTIDE SEQUENCE [LARGE SCALE GENOMIC DNA]</scope>
    <source>
        <strain evidence="3 4">NIES-23</strain>
    </source>
</reference>
<dbReference type="InterPro" id="IPR051058">
    <property type="entry name" value="GDSL_Est/Lipase"/>
</dbReference>
<dbReference type="PANTHER" id="PTHR45648">
    <property type="entry name" value="GDSL LIPASE/ACYLHYDROLASE FAMILY PROTEIN (AFU_ORTHOLOGUE AFUA_4G14700)"/>
    <property type="match status" value="1"/>
</dbReference>
<dbReference type="Proteomes" id="UP000217507">
    <property type="component" value="Chromosome"/>
</dbReference>
<dbReference type="PROSITE" id="PS01098">
    <property type="entry name" value="LIPASE_GDSL_SER"/>
    <property type="match status" value="1"/>
</dbReference>
<sequence length="352" mass="37612">MKTKFIAASFITLSLMSPLKASAANFTGLYVFGDSISDTGNTFQLSGGLVDPSSAIPPSPPYEPGRFSNGSIWVDYVGDTLGLTTTPITNLVPDLNFSRPLNTPFPTQGINFAIGGANSGEGNSFGFPLPGVLQQVSAFQALLQVNQQSLDPNALYAVSGGANDYLFPPRSNDPNRPQPYTNISQAVSNLAAIGAKNILVFNLPDLGRIPASGTNGRNPAALTQATLDFNSNLAKNLDEIRNTQQVNIIEIDIYSLVNRVLATPSEFGFENVTDACLSQFPNCINDPSKYFFWDDVHPTTDGHKLVAESVLAATTPESSTTIGVLFLGVLGAMSNIKRLQRKSIKFSVQKKG</sequence>
<name>A0A1Z4KJV7_ANAVA</name>
<dbReference type="Pfam" id="PF00657">
    <property type="entry name" value="Lipase_GDSL"/>
    <property type="match status" value="1"/>
</dbReference>
<dbReference type="EMBL" id="AP018216">
    <property type="protein sequence ID" value="BAY69261.1"/>
    <property type="molecule type" value="Genomic_DNA"/>
</dbReference>
<evidence type="ECO:0000313" key="4">
    <source>
        <dbReference type="Proteomes" id="UP000217507"/>
    </source>
</evidence>
<dbReference type="Gene3D" id="3.40.50.1110">
    <property type="entry name" value="SGNH hydrolase"/>
    <property type="match status" value="1"/>
</dbReference>
<evidence type="ECO:0008006" key="5">
    <source>
        <dbReference type="Google" id="ProtNLM"/>
    </source>
</evidence>
<evidence type="ECO:0000256" key="1">
    <source>
        <dbReference type="ARBA" id="ARBA00022801"/>
    </source>
</evidence>
<dbReference type="CDD" id="cd01846">
    <property type="entry name" value="fatty_acyltransferase_like"/>
    <property type="match status" value="1"/>
</dbReference>
<dbReference type="GO" id="GO:0016298">
    <property type="term" value="F:lipase activity"/>
    <property type="evidence" value="ECO:0007669"/>
    <property type="project" value="InterPro"/>
</dbReference>
<dbReference type="InterPro" id="IPR001087">
    <property type="entry name" value="GDSL"/>
</dbReference>
<dbReference type="InterPro" id="IPR036514">
    <property type="entry name" value="SGNH_hydro_sf"/>
</dbReference>
<dbReference type="GO" id="GO:0006629">
    <property type="term" value="P:lipid metabolic process"/>
    <property type="evidence" value="ECO:0007669"/>
    <property type="project" value="InterPro"/>
</dbReference>
<feature type="chain" id="PRO_5011115921" description="GDSL family lipase" evidence="2">
    <location>
        <begin position="24"/>
        <end position="352"/>
    </location>
</feature>
<dbReference type="SUPFAM" id="SSF52266">
    <property type="entry name" value="SGNH hydrolase"/>
    <property type="match status" value="1"/>
</dbReference>
<dbReference type="AlphaFoldDB" id="A0A1Z4KJV7"/>
<evidence type="ECO:0000313" key="3">
    <source>
        <dbReference type="EMBL" id="BAY69261.1"/>
    </source>
</evidence>
<proteinExistence type="predicted"/>
<dbReference type="InterPro" id="IPR008265">
    <property type="entry name" value="Lipase_GDSL_AS"/>
</dbReference>
<gene>
    <name evidence="3" type="ORF">NIES23_20550</name>
</gene>
<evidence type="ECO:0000256" key="2">
    <source>
        <dbReference type="SAM" id="SignalP"/>
    </source>
</evidence>